<dbReference type="Pfam" id="PF07537">
    <property type="entry name" value="CamS"/>
    <property type="match status" value="1"/>
</dbReference>
<organism evidence="2 3">
    <name type="scientific">Virgibacillus phasianinus</name>
    <dbReference type="NCBI Taxonomy" id="2017483"/>
    <lineage>
        <taxon>Bacteria</taxon>
        <taxon>Bacillati</taxon>
        <taxon>Bacillota</taxon>
        <taxon>Bacilli</taxon>
        <taxon>Bacillales</taxon>
        <taxon>Bacillaceae</taxon>
        <taxon>Virgibacillus</taxon>
    </lineage>
</organism>
<evidence type="ECO:0000313" key="3">
    <source>
        <dbReference type="Proteomes" id="UP000198312"/>
    </source>
</evidence>
<protein>
    <recommendedName>
        <fullName evidence="4">CamS family sex pheromone protein</fullName>
    </recommendedName>
</protein>
<dbReference type="Proteomes" id="UP000198312">
    <property type="component" value="Chromosome"/>
</dbReference>
<reference evidence="2 3" key="1">
    <citation type="submission" date="2017-07" db="EMBL/GenBank/DDBJ databases">
        <title>Virgibacillus sp. LM2416.</title>
        <authorList>
            <person name="Tak E.J."/>
            <person name="Bae J.-W."/>
        </authorList>
    </citation>
    <scope>NUCLEOTIDE SEQUENCE [LARGE SCALE GENOMIC DNA]</scope>
    <source>
        <strain evidence="2 3">LM2416</strain>
    </source>
</reference>
<dbReference type="CDD" id="cd13440">
    <property type="entry name" value="CamS_repeat_2"/>
    <property type="match status" value="1"/>
</dbReference>
<sequence>MKKIAIWLTGALLFMTSCSQNINDEEVVKKDNETANQEKSIVPSYQLSKENYKMILPYKPSAARGLIVSQVGNRLDIDEMEEGLRRHSKEYFDPSKYLFQAGQNLSKDTVLQWLGRDLTDKQLKQAVQEKLDSTESEESEDEIAEITKNIKEEASLALNPELPGAANEDGASESAYRENPRYLSHIVEQNYLKKNKDKSVKLVGMSIGLALKSEYRFQAVKDGPYLYEEISEEEMLKHGKQMAQTILERLRKMEGLEDIPIMFALYREEKEGSPIPGNYVAKAGVKGSDMSIGDWEAIKEDYILFPSDEAKEKHYDDSQLVANFANEVAKFFPNYVGVIGEGFYIDDEMKKLTLEIPIEFYGKGEVIGFSQYAYGLVKEMFPDHFDIEIKVTSSDKLESLIYRSAGVEDPTVHIFH</sequence>
<dbReference type="KEGG" id="vil:CFK37_02650"/>
<gene>
    <name evidence="2" type="ORF">CFK37_02650</name>
</gene>
<proteinExistence type="predicted"/>
<keyword evidence="1" id="KW-0732">Signal</keyword>
<keyword evidence="3" id="KW-1185">Reference proteome</keyword>
<dbReference type="PIRSF" id="PIRSF012509">
    <property type="entry name" value="CamS"/>
    <property type="match status" value="1"/>
</dbReference>
<evidence type="ECO:0000256" key="1">
    <source>
        <dbReference type="SAM" id="SignalP"/>
    </source>
</evidence>
<dbReference type="EMBL" id="CP022315">
    <property type="protein sequence ID" value="ASK64269.1"/>
    <property type="molecule type" value="Genomic_DNA"/>
</dbReference>
<dbReference type="AlphaFoldDB" id="A0A220U814"/>
<dbReference type="InterPro" id="IPR011426">
    <property type="entry name" value="CamS"/>
</dbReference>
<evidence type="ECO:0008006" key="4">
    <source>
        <dbReference type="Google" id="ProtNLM"/>
    </source>
</evidence>
<name>A0A220U814_9BACI</name>
<dbReference type="PROSITE" id="PS51257">
    <property type="entry name" value="PROKAR_LIPOPROTEIN"/>
    <property type="match status" value="1"/>
</dbReference>
<dbReference type="OrthoDB" id="9795361at2"/>
<evidence type="ECO:0000313" key="2">
    <source>
        <dbReference type="EMBL" id="ASK64269.1"/>
    </source>
</evidence>
<feature type="chain" id="PRO_5038785276" description="CamS family sex pheromone protein" evidence="1">
    <location>
        <begin position="23"/>
        <end position="416"/>
    </location>
</feature>
<feature type="signal peptide" evidence="1">
    <location>
        <begin position="1"/>
        <end position="22"/>
    </location>
</feature>
<accession>A0A220U814</accession>
<dbReference type="Gene3D" id="3.10.570.10">
    <property type="entry name" value="sex pheromone staph- cam373 precursor domain"/>
    <property type="match status" value="1"/>
</dbReference>
<dbReference type="CDD" id="cd13441">
    <property type="entry name" value="CamS_repeat_1"/>
    <property type="match status" value="1"/>
</dbReference>